<name>A0ACD3Z175_FUSSC</name>
<protein>
    <submittedName>
        <fullName evidence="1">Uncharacterized protein</fullName>
    </submittedName>
</protein>
<evidence type="ECO:0000313" key="1">
    <source>
        <dbReference type="EMBL" id="UPK95003.1"/>
    </source>
</evidence>
<proteinExistence type="predicted"/>
<evidence type="ECO:0000313" key="2">
    <source>
        <dbReference type="Proteomes" id="UP000830768"/>
    </source>
</evidence>
<sequence length="259" mass="30243">MCIYPEIKGSMNFLAREPLYDTIKPYSLRFDPPDSTPRHNLVLEPKEITIRNARLLNPTIEQHGFTLTSFPTKMDRHDFEDLAKIEMVYAAELEAHLKNLFQAQHVRVIDYAIRKRDPEFPISTGSEYKTQQPAALVHIDFSHNEGISMLKTLYGNRADEVLGARWQIINAWRPLHGPLFDWPLAVCDAGSFDPRRDSQETDAVYPEWAYENVLVHYHPDQKWYYFPEMEDTETMLFKCTDSDNTASGREYPSSKYMHH</sequence>
<accession>A0ACD3Z175</accession>
<reference evidence="1" key="1">
    <citation type="submission" date="2021-11" db="EMBL/GenBank/DDBJ databases">
        <title>Fusarium solani-melongenae Genome sequencing and assembly.</title>
        <authorList>
            <person name="Xie S."/>
            <person name="Huang L."/>
            <person name="Zhang X."/>
        </authorList>
    </citation>
    <scope>NUCLEOTIDE SEQUENCE</scope>
    <source>
        <strain evidence="1">CRI 24-3</strain>
    </source>
</reference>
<organism evidence="1 2">
    <name type="scientific">Fusarium solani subsp. cucurbitae</name>
    <name type="common">Neocosmosporum cucurbitae</name>
    <dbReference type="NCBI Taxonomy" id="2747967"/>
    <lineage>
        <taxon>Eukaryota</taxon>
        <taxon>Fungi</taxon>
        <taxon>Dikarya</taxon>
        <taxon>Ascomycota</taxon>
        <taxon>Pezizomycotina</taxon>
        <taxon>Sordariomycetes</taxon>
        <taxon>Hypocreomycetidae</taxon>
        <taxon>Hypocreales</taxon>
        <taxon>Nectriaceae</taxon>
        <taxon>Fusarium</taxon>
        <taxon>Fusarium solani species complex</taxon>
    </lineage>
</organism>
<keyword evidence="2" id="KW-1185">Reference proteome</keyword>
<dbReference type="Proteomes" id="UP000830768">
    <property type="component" value="Chromosome 4"/>
</dbReference>
<dbReference type="EMBL" id="CP090033">
    <property type="protein sequence ID" value="UPK95003.1"/>
    <property type="molecule type" value="Genomic_DNA"/>
</dbReference>
<gene>
    <name evidence="1" type="ORF">LCI18_005938</name>
</gene>